<gene>
    <name evidence="9" type="ORF">CDO51_03265</name>
</gene>
<dbReference type="AlphaFoldDB" id="A0A226C0G1"/>
<proteinExistence type="inferred from homology"/>
<feature type="domain" description="ACT" evidence="8">
    <location>
        <begin position="150"/>
        <end position="230"/>
    </location>
</feature>
<dbReference type="InterPro" id="IPR002912">
    <property type="entry name" value="ACT_dom"/>
</dbReference>
<evidence type="ECO:0000256" key="4">
    <source>
        <dbReference type="ARBA" id="ARBA00022692"/>
    </source>
</evidence>
<keyword evidence="3" id="KW-1003">Cell membrane</keyword>
<dbReference type="InterPro" id="IPR003416">
    <property type="entry name" value="MgtC/SapB/SrpB/YhiD_fam"/>
</dbReference>
<comment type="caution">
    <text evidence="9">The sequence shown here is derived from an EMBL/GenBank/DDBJ whole genome shotgun (WGS) entry which is preliminary data.</text>
</comment>
<evidence type="ECO:0000256" key="6">
    <source>
        <dbReference type="ARBA" id="ARBA00023136"/>
    </source>
</evidence>
<keyword evidence="10" id="KW-1185">Reference proteome</keyword>
<keyword evidence="5 7" id="KW-1133">Transmembrane helix</keyword>
<feature type="transmembrane region" description="Helical" evidence="7">
    <location>
        <begin position="68"/>
        <end position="88"/>
    </location>
</feature>
<feature type="transmembrane region" description="Helical" evidence="7">
    <location>
        <begin position="35"/>
        <end position="56"/>
    </location>
</feature>
<dbReference type="GO" id="GO:0005886">
    <property type="term" value="C:plasma membrane"/>
    <property type="evidence" value="ECO:0007669"/>
    <property type="project" value="UniProtKB-SubCell"/>
</dbReference>
<keyword evidence="6 7" id="KW-0472">Membrane</keyword>
<feature type="transmembrane region" description="Helical" evidence="7">
    <location>
        <begin position="7"/>
        <end position="23"/>
    </location>
</feature>
<dbReference type="PANTHER" id="PTHR33778">
    <property type="entry name" value="PROTEIN MGTC"/>
    <property type="match status" value="1"/>
</dbReference>
<dbReference type="EMBL" id="NIQC01000004">
    <property type="protein sequence ID" value="OWZ84532.1"/>
    <property type="molecule type" value="Genomic_DNA"/>
</dbReference>
<dbReference type="InterPro" id="IPR045865">
    <property type="entry name" value="ACT-like_dom_sf"/>
</dbReference>
<evidence type="ECO:0000313" key="9">
    <source>
        <dbReference type="EMBL" id="OWZ84532.1"/>
    </source>
</evidence>
<evidence type="ECO:0000259" key="8">
    <source>
        <dbReference type="PROSITE" id="PS51671"/>
    </source>
</evidence>
<comment type="similarity">
    <text evidence="2">Belongs to the MgtC/SapB family.</text>
</comment>
<accession>A0A226C0G1</accession>
<dbReference type="PANTHER" id="PTHR33778:SF1">
    <property type="entry name" value="MAGNESIUM TRANSPORTER YHID-RELATED"/>
    <property type="match status" value="1"/>
</dbReference>
<evidence type="ECO:0000256" key="5">
    <source>
        <dbReference type="ARBA" id="ARBA00022989"/>
    </source>
</evidence>
<evidence type="ECO:0000313" key="10">
    <source>
        <dbReference type="Proteomes" id="UP000214588"/>
    </source>
</evidence>
<dbReference type="SUPFAM" id="SSF55021">
    <property type="entry name" value="ACT-like"/>
    <property type="match status" value="1"/>
</dbReference>
<dbReference type="Pfam" id="PF02308">
    <property type="entry name" value="MgtC"/>
    <property type="match status" value="1"/>
</dbReference>
<feature type="transmembrane region" description="Helical" evidence="7">
    <location>
        <begin position="103"/>
        <end position="136"/>
    </location>
</feature>
<dbReference type="Proteomes" id="UP000214588">
    <property type="component" value="Unassembled WGS sequence"/>
</dbReference>
<reference evidence="9 10" key="1">
    <citation type="submission" date="2017-06" db="EMBL/GenBank/DDBJ databases">
        <title>Draft Genome Sequence of Natranaerobius trueperi halophilic, alkalithermophilic bacteria from soda lakes.</title>
        <authorList>
            <person name="Zhao B."/>
        </authorList>
    </citation>
    <scope>NUCLEOTIDE SEQUENCE [LARGE SCALE GENOMIC DNA]</scope>
    <source>
        <strain evidence="9 10">DSM 18760</strain>
    </source>
</reference>
<evidence type="ECO:0000256" key="2">
    <source>
        <dbReference type="ARBA" id="ARBA00009298"/>
    </source>
</evidence>
<evidence type="ECO:0000256" key="3">
    <source>
        <dbReference type="ARBA" id="ARBA00022475"/>
    </source>
</evidence>
<evidence type="ECO:0000256" key="7">
    <source>
        <dbReference type="SAM" id="Phobius"/>
    </source>
</evidence>
<organism evidence="9 10">
    <name type="scientific">Natranaerobius trueperi</name>
    <dbReference type="NCBI Taxonomy" id="759412"/>
    <lineage>
        <taxon>Bacteria</taxon>
        <taxon>Bacillati</taxon>
        <taxon>Bacillota</taxon>
        <taxon>Clostridia</taxon>
        <taxon>Natranaerobiales</taxon>
        <taxon>Natranaerobiaceae</taxon>
        <taxon>Natranaerobius</taxon>
    </lineage>
</organism>
<sequence>MISSVEIILRLVLGGLLGGLVGFEREQHNRPAGFRTHILVCVGATLIMLVSIYTFIGPEGEISRGADTARIAAQVVSGVGFLGAGTILRQGSTIKGLTTAASLWVVAGIGLAVGGGFYLGAITATSVVMISLYLLGNVERYLARRKRVRELWVRVVDRPGQLANISYVIANREININKVEMNGPEFLESYQTDALRVTFLLKLPAKFDDNEFITSIMEIDGVLEVNWEGDFFENGGSNDDITG</sequence>
<dbReference type="InterPro" id="IPR049177">
    <property type="entry name" value="MgtC_SapB_SrpB_YhiD_N"/>
</dbReference>
<dbReference type="PROSITE" id="PS51671">
    <property type="entry name" value="ACT"/>
    <property type="match status" value="1"/>
</dbReference>
<comment type="subcellular location">
    <subcellularLocation>
        <location evidence="1">Cell membrane</location>
        <topology evidence="1">Multi-pass membrane protein</topology>
    </subcellularLocation>
</comment>
<dbReference type="Gene3D" id="3.30.70.260">
    <property type="match status" value="1"/>
</dbReference>
<dbReference type="OrthoDB" id="9811198at2"/>
<keyword evidence="4 7" id="KW-0812">Transmembrane</keyword>
<dbReference type="PRINTS" id="PR01837">
    <property type="entry name" value="MGTCSAPBPROT"/>
</dbReference>
<evidence type="ECO:0000256" key="1">
    <source>
        <dbReference type="ARBA" id="ARBA00004651"/>
    </source>
</evidence>
<name>A0A226C0G1_9FIRM</name>
<dbReference type="RefSeq" id="WP_089022862.1">
    <property type="nucleotide sequence ID" value="NZ_NIQC01000004.1"/>
</dbReference>
<protein>
    <submittedName>
        <fullName evidence="9">Magnesium transporter MgtC</fullName>
    </submittedName>
</protein>